<evidence type="ECO:0000256" key="2">
    <source>
        <dbReference type="ARBA" id="ARBA00022692"/>
    </source>
</evidence>
<dbReference type="InterPro" id="IPR020846">
    <property type="entry name" value="MFS_dom"/>
</dbReference>
<dbReference type="GO" id="GO:0016020">
    <property type="term" value="C:membrane"/>
    <property type="evidence" value="ECO:0007669"/>
    <property type="project" value="UniProtKB-SubCell"/>
</dbReference>
<feature type="transmembrane region" description="Helical" evidence="5">
    <location>
        <begin position="167"/>
        <end position="186"/>
    </location>
</feature>
<feature type="transmembrane region" description="Helical" evidence="5">
    <location>
        <begin position="360"/>
        <end position="382"/>
    </location>
</feature>
<sequence length="437" mass="46779">MRTISERWRAWIIVAMLFLFMVVNFADKAVIGLAAVPIMHDLSLTPAQFGLVGSSFFLLFSISGICFGFLANRVKTKWLLTLLSLIWALIQFPMVGTVTLPLLVFCRIVLGLGEGPAFPLALHACYKWFDDRRRGLPHAIVQQGANTGMMIAGPLLTFIIVRYGWHHAFLALGVVGVAWTALWVLLSVEGRVDEVPADATASNALSDRVPYKRLLADRTLIGNLMLSFVGYAAISICFTWFPAYLRLGLGYSATSAGWLFSLIIAVQIPVTLALSWSSQRMLAHGISSRVARGLIASVGALVAGIAFFSTVVDAAPAFKVVCLAIGSVTSQLIFVFGPLMIGEVVPAPQRGAMLSINNSIATIAGLIAPALMGHAVGAVHGMSAGYEIGFAVLGSLLLMCALAGFRLLDPERSKLGVARNWTPGRHDAPSSQPAVDV</sequence>
<dbReference type="EMBL" id="FXAT01000013">
    <property type="protein sequence ID" value="SMG59521.1"/>
    <property type="molecule type" value="Genomic_DNA"/>
</dbReference>
<feature type="transmembrane region" description="Helical" evidence="5">
    <location>
        <begin position="220"/>
        <end position="245"/>
    </location>
</feature>
<keyword evidence="4 5" id="KW-0472">Membrane</keyword>
<feature type="transmembrane region" description="Helical" evidence="5">
    <location>
        <begin position="317"/>
        <end position="339"/>
    </location>
</feature>
<dbReference type="STRING" id="1515439.SAMN06265784_11385"/>
<feature type="transmembrane region" description="Helical" evidence="5">
    <location>
        <begin position="51"/>
        <end position="71"/>
    </location>
</feature>
<evidence type="ECO:0000256" key="3">
    <source>
        <dbReference type="ARBA" id="ARBA00022989"/>
    </source>
</evidence>
<accession>A0A1X7M0C2</accession>
<evidence type="ECO:0000259" key="6">
    <source>
        <dbReference type="PROSITE" id="PS50850"/>
    </source>
</evidence>
<feature type="transmembrane region" description="Helical" evidence="5">
    <location>
        <begin position="12"/>
        <end position="39"/>
    </location>
</feature>
<organism evidence="7 8">
    <name type="scientific">Paraburkholderia susongensis</name>
    <dbReference type="NCBI Taxonomy" id="1515439"/>
    <lineage>
        <taxon>Bacteria</taxon>
        <taxon>Pseudomonadati</taxon>
        <taxon>Pseudomonadota</taxon>
        <taxon>Betaproteobacteria</taxon>
        <taxon>Burkholderiales</taxon>
        <taxon>Burkholderiaceae</taxon>
        <taxon>Paraburkholderia</taxon>
    </lineage>
</organism>
<dbReference type="RefSeq" id="WP_085488862.1">
    <property type="nucleotide sequence ID" value="NZ_FXAT01000013.1"/>
</dbReference>
<evidence type="ECO:0000256" key="5">
    <source>
        <dbReference type="SAM" id="Phobius"/>
    </source>
</evidence>
<dbReference type="Gene3D" id="1.20.1250.20">
    <property type="entry name" value="MFS general substrate transporter like domains"/>
    <property type="match status" value="2"/>
</dbReference>
<dbReference type="PANTHER" id="PTHR11662:SF450">
    <property type="entry name" value="BLR1003 PROTEIN"/>
    <property type="match status" value="1"/>
</dbReference>
<dbReference type="InterPro" id="IPR050382">
    <property type="entry name" value="MFS_Na/Anion_cotransporter"/>
</dbReference>
<feature type="transmembrane region" description="Helical" evidence="5">
    <location>
        <begin position="257"/>
        <end position="278"/>
    </location>
</feature>
<feature type="transmembrane region" description="Helical" evidence="5">
    <location>
        <begin position="102"/>
        <end position="122"/>
    </location>
</feature>
<evidence type="ECO:0000313" key="8">
    <source>
        <dbReference type="Proteomes" id="UP000193228"/>
    </source>
</evidence>
<dbReference type="InterPro" id="IPR011701">
    <property type="entry name" value="MFS"/>
</dbReference>
<feature type="transmembrane region" description="Helical" evidence="5">
    <location>
        <begin position="290"/>
        <end position="311"/>
    </location>
</feature>
<evidence type="ECO:0000313" key="7">
    <source>
        <dbReference type="EMBL" id="SMG59521.1"/>
    </source>
</evidence>
<gene>
    <name evidence="7" type="ORF">SAMN06265784_11385</name>
</gene>
<protein>
    <submittedName>
        <fullName evidence="7">Sugar phosphate permease</fullName>
    </submittedName>
</protein>
<keyword evidence="8" id="KW-1185">Reference proteome</keyword>
<keyword evidence="2 5" id="KW-0812">Transmembrane</keyword>
<dbReference type="PROSITE" id="PS50850">
    <property type="entry name" value="MFS"/>
    <property type="match status" value="1"/>
</dbReference>
<evidence type="ECO:0000256" key="1">
    <source>
        <dbReference type="ARBA" id="ARBA00004141"/>
    </source>
</evidence>
<feature type="transmembrane region" description="Helical" evidence="5">
    <location>
        <begin position="388"/>
        <end position="408"/>
    </location>
</feature>
<dbReference type="Proteomes" id="UP000193228">
    <property type="component" value="Unassembled WGS sequence"/>
</dbReference>
<feature type="transmembrane region" description="Helical" evidence="5">
    <location>
        <begin position="78"/>
        <end position="96"/>
    </location>
</feature>
<feature type="transmembrane region" description="Helical" evidence="5">
    <location>
        <begin position="143"/>
        <end position="161"/>
    </location>
</feature>
<reference evidence="8" key="1">
    <citation type="submission" date="2017-04" db="EMBL/GenBank/DDBJ databases">
        <authorList>
            <person name="Varghese N."/>
            <person name="Submissions S."/>
        </authorList>
    </citation>
    <scope>NUCLEOTIDE SEQUENCE [LARGE SCALE GENOMIC DNA]</scope>
    <source>
        <strain evidence="8">LMG 29540</strain>
    </source>
</reference>
<feature type="domain" description="Major facilitator superfamily (MFS) profile" evidence="6">
    <location>
        <begin position="13"/>
        <end position="412"/>
    </location>
</feature>
<comment type="subcellular location">
    <subcellularLocation>
        <location evidence="1">Membrane</location>
        <topology evidence="1">Multi-pass membrane protein</topology>
    </subcellularLocation>
</comment>
<dbReference type="Pfam" id="PF07690">
    <property type="entry name" value="MFS_1"/>
    <property type="match status" value="1"/>
</dbReference>
<dbReference type="SUPFAM" id="SSF103473">
    <property type="entry name" value="MFS general substrate transporter"/>
    <property type="match status" value="1"/>
</dbReference>
<dbReference type="AlphaFoldDB" id="A0A1X7M0C2"/>
<proteinExistence type="predicted"/>
<evidence type="ECO:0000256" key="4">
    <source>
        <dbReference type="ARBA" id="ARBA00023136"/>
    </source>
</evidence>
<dbReference type="PANTHER" id="PTHR11662">
    <property type="entry name" value="SOLUTE CARRIER FAMILY 17"/>
    <property type="match status" value="1"/>
</dbReference>
<dbReference type="InterPro" id="IPR036259">
    <property type="entry name" value="MFS_trans_sf"/>
</dbReference>
<keyword evidence="3 5" id="KW-1133">Transmembrane helix</keyword>
<dbReference type="GO" id="GO:0022857">
    <property type="term" value="F:transmembrane transporter activity"/>
    <property type="evidence" value="ECO:0007669"/>
    <property type="project" value="InterPro"/>
</dbReference>
<dbReference type="OrthoDB" id="4474610at2"/>
<name>A0A1X7M0C2_9BURK</name>